<sequence length="96" mass="10690">MRRAVVERSGNFGHLGFFNVHPNLSTQASGILASIENALCNNTRNNEHASFKLVYARNTPMTFNAMWPNVTHKANPDLAIYLQMSQRNKTACPPAC</sequence>
<accession>A0A131Z605</accession>
<reference evidence="1" key="1">
    <citation type="journal article" date="2016" name="Ticks Tick Borne Dis.">
        <title>De novo assembly and annotation of the salivary gland transcriptome of Rhipicephalus appendiculatus male and female ticks during blood feeding.</title>
        <authorList>
            <person name="de Castro M.H."/>
            <person name="de Klerk D."/>
            <person name="Pienaar R."/>
            <person name="Latif A.A."/>
            <person name="Rees D.J."/>
            <person name="Mans B.J."/>
        </authorList>
    </citation>
    <scope>NUCLEOTIDE SEQUENCE</scope>
    <source>
        <tissue evidence="1">Salivary glands</tissue>
    </source>
</reference>
<evidence type="ECO:0000313" key="1">
    <source>
        <dbReference type="EMBL" id="JAP86777.1"/>
    </source>
</evidence>
<proteinExistence type="predicted"/>
<organism evidence="1">
    <name type="scientific">Rhipicephalus appendiculatus</name>
    <name type="common">Brown ear tick</name>
    <dbReference type="NCBI Taxonomy" id="34631"/>
    <lineage>
        <taxon>Eukaryota</taxon>
        <taxon>Metazoa</taxon>
        <taxon>Ecdysozoa</taxon>
        <taxon>Arthropoda</taxon>
        <taxon>Chelicerata</taxon>
        <taxon>Arachnida</taxon>
        <taxon>Acari</taxon>
        <taxon>Parasitiformes</taxon>
        <taxon>Ixodida</taxon>
        <taxon>Ixodoidea</taxon>
        <taxon>Ixodidae</taxon>
        <taxon>Rhipicephalinae</taxon>
        <taxon>Rhipicephalus</taxon>
        <taxon>Rhipicephalus</taxon>
    </lineage>
</organism>
<protein>
    <submittedName>
        <fullName evidence="1">Uncharacterized protein</fullName>
    </submittedName>
</protein>
<dbReference type="EMBL" id="GEDV01001780">
    <property type="protein sequence ID" value="JAP86777.1"/>
    <property type="molecule type" value="Transcribed_RNA"/>
</dbReference>
<name>A0A131Z605_RHIAP</name>
<dbReference type="AlphaFoldDB" id="A0A131Z605"/>